<dbReference type="SMR" id="A2F366"/>
<name>A2F366_TRIV3</name>
<evidence type="ECO:0000313" key="5">
    <source>
        <dbReference type="Proteomes" id="UP000001542"/>
    </source>
</evidence>
<evidence type="ECO:0000256" key="2">
    <source>
        <dbReference type="ARBA" id="ARBA00022803"/>
    </source>
</evidence>
<reference evidence="4" key="1">
    <citation type="submission" date="2006-10" db="EMBL/GenBank/DDBJ databases">
        <authorList>
            <person name="Amadeo P."/>
            <person name="Zhao Q."/>
            <person name="Wortman J."/>
            <person name="Fraser-Liggett C."/>
            <person name="Carlton J."/>
        </authorList>
    </citation>
    <scope>NUCLEOTIDE SEQUENCE</scope>
    <source>
        <strain evidence="4">G3</strain>
    </source>
</reference>
<evidence type="ECO:0000256" key="3">
    <source>
        <dbReference type="PROSITE-ProRule" id="PRU00339"/>
    </source>
</evidence>
<dbReference type="SUPFAM" id="SSF48452">
    <property type="entry name" value="TPR-like"/>
    <property type="match status" value="2"/>
</dbReference>
<dbReference type="PANTHER" id="PTHR16193:SF0">
    <property type="entry name" value="TETRATRICOPEPTIDE REPEAT PROTEIN 27"/>
    <property type="match status" value="1"/>
</dbReference>
<dbReference type="InParanoid" id="A2F366"/>
<dbReference type="InterPro" id="IPR011990">
    <property type="entry name" value="TPR-like_helical_dom_sf"/>
</dbReference>
<dbReference type="VEuPathDB" id="TrichDB:TVAGG3_0950720"/>
<dbReference type="RefSeq" id="XP_001313603.1">
    <property type="nucleotide sequence ID" value="XM_001313602.1"/>
</dbReference>
<keyword evidence="5" id="KW-1185">Reference proteome</keyword>
<reference evidence="4" key="2">
    <citation type="journal article" date="2007" name="Science">
        <title>Draft genome sequence of the sexually transmitted pathogen Trichomonas vaginalis.</title>
        <authorList>
            <person name="Carlton J.M."/>
            <person name="Hirt R.P."/>
            <person name="Silva J.C."/>
            <person name="Delcher A.L."/>
            <person name="Schatz M."/>
            <person name="Zhao Q."/>
            <person name="Wortman J.R."/>
            <person name="Bidwell S.L."/>
            <person name="Alsmark U.C.M."/>
            <person name="Besteiro S."/>
            <person name="Sicheritz-Ponten T."/>
            <person name="Noel C.J."/>
            <person name="Dacks J.B."/>
            <person name="Foster P.G."/>
            <person name="Simillion C."/>
            <person name="Van de Peer Y."/>
            <person name="Miranda-Saavedra D."/>
            <person name="Barton G.J."/>
            <person name="Westrop G.D."/>
            <person name="Mueller S."/>
            <person name="Dessi D."/>
            <person name="Fiori P.L."/>
            <person name="Ren Q."/>
            <person name="Paulsen I."/>
            <person name="Zhang H."/>
            <person name="Bastida-Corcuera F.D."/>
            <person name="Simoes-Barbosa A."/>
            <person name="Brown M.T."/>
            <person name="Hayes R.D."/>
            <person name="Mukherjee M."/>
            <person name="Okumura C.Y."/>
            <person name="Schneider R."/>
            <person name="Smith A.J."/>
            <person name="Vanacova S."/>
            <person name="Villalvazo M."/>
            <person name="Haas B.J."/>
            <person name="Pertea M."/>
            <person name="Feldblyum T.V."/>
            <person name="Utterback T.R."/>
            <person name="Shu C.L."/>
            <person name="Osoegawa K."/>
            <person name="de Jong P.J."/>
            <person name="Hrdy I."/>
            <person name="Horvathova L."/>
            <person name="Zubacova Z."/>
            <person name="Dolezal P."/>
            <person name="Malik S.B."/>
            <person name="Logsdon J.M. Jr."/>
            <person name="Henze K."/>
            <person name="Gupta A."/>
            <person name="Wang C.C."/>
            <person name="Dunne R.L."/>
            <person name="Upcroft J.A."/>
            <person name="Upcroft P."/>
            <person name="White O."/>
            <person name="Salzberg S.L."/>
            <person name="Tang P."/>
            <person name="Chiu C.-H."/>
            <person name="Lee Y.-S."/>
            <person name="Embley T.M."/>
            <person name="Coombs G.H."/>
            <person name="Mottram J.C."/>
            <person name="Tachezy J."/>
            <person name="Fraser-Liggett C.M."/>
            <person name="Johnson P.J."/>
        </authorList>
    </citation>
    <scope>NUCLEOTIDE SEQUENCE [LARGE SCALE GENOMIC DNA]</scope>
    <source>
        <strain evidence="4">G3</strain>
    </source>
</reference>
<gene>
    <name evidence="4" type="ORF">TVAG_208660</name>
</gene>
<dbReference type="PANTHER" id="PTHR16193">
    <property type="entry name" value="TETRATRICOPEPTIDE REPEAT PROTEIN 27"/>
    <property type="match status" value="1"/>
</dbReference>
<feature type="repeat" description="TPR" evidence="3">
    <location>
        <begin position="475"/>
        <end position="508"/>
    </location>
</feature>
<dbReference type="InterPro" id="IPR019734">
    <property type="entry name" value="TPR_rpt"/>
</dbReference>
<dbReference type="VEuPathDB" id="TrichDB:TVAG_208660"/>
<dbReference type="SMART" id="SM00028">
    <property type="entry name" value="TPR"/>
    <property type="match status" value="3"/>
</dbReference>
<evidence type="ECO:0000313" key="4">
    <source>
        <dbReference type="EMBL" id="EAY00674.1"/>
    </source>
</evidence>
<dbReference type="STRING" id="5722.A2F366"/>
<organism evidence="4 5">
    <name type="scientific">Trichomonas vaginalis (strain ATCC PRA-98 / G3)</name>
    <dbReference type="NCBI Taxonomy" id="412133"/>
    <lineage>
        <taxon>Eukaryota</taxon>
        <taxon>Metamonada</taxon>
        <taxon>Parabasalia</taxon>
        <taxon>Trichomonadida</taxon>
        <taxon>Trichomonadidae</taxon>
        <taxon>Trichomonas</taxon>
    </lineage>
</organism>
<dbReference type="OrthoDB" id="1936594at2759"/>
<accession>A2F366</accession>
<dbReference type="Gene3D" id="1.25.40.10">
    <property type="entry name" value="Tetratricopeptide repeat domain"/>
    <property type="match status" value="1"/>
</dbReference>
<dbReference type="KEGG" id="tva:4758496"/>
<sequence>MEISQQAVTRIENDPVAYFNEIPHDIVFSLFKDPCSQQNQEHGIYFAIDALYLFIVENFTGPSIKDKLDEQLLSKISSYLPADYIDDINVDGEMISTQAKLIELIWIAYKFTQKFDAPKIWIARAAMILQRCLPNPTPILKYLVLPNASGIELPIAHRLFHNYQKFFEELDKYRETIKFEFKLTGKLGKKTKFQQESKSQFILEVQSCQSIRDDSVKAQGNSITSMTRYKREVALEEDANLLDRPNMDEEFSIPSLTTEEMAFLIQEARAITERNLGDEIRDEKAMPILTTILQLEPKYSFATAALFDKSRLEQHEHSLQPRAALQLQSIIDDFAKDEVSVSDRLSEFFMLEHPPLWEVKREMGLQMMNIGAARTAAQIFIDNKMWDELAICCVIAKDNDMGIDVLKNEKPTPQVLTILGELKKDKSLLEEAWKLSRQHYSRAQRSLADFYLADKDYQKAAEHYEIALKINPLFPQCWHSLGCCFMRLENFEKAISSFQEVISQKGDDSECFSNLAICFSTIGKNDEAHKAITQAVRFQRENIKIWENFIVISINAGKVNDAITGIEEVSRVERKWCNTPLIYEVINFVLKEKGDMKRVINAMEKISQNADCGFDFWTIYADIAAAMEDFKSELEMRANVIKALEGDEKIMDETVFNRLSKAVEKYVAAATRKENGKEKTAITRLKVILRKYEDNFATLESYKKLEQLLEDLQSNI</sequence>
<dbReference type="AlphaFoldDB" id="A2F366"/>
<dbReference type="InterPro" id="IPR044244">
    <property type="entry name" value="TTC27/Emw1"/>
</dbReference>
<protein>
    <submittedName>
        <fullName evidence="4">TPR Domain containing protein</fullName>
    </submittedName>
</protein>
<dbReference type="eggNOG" id="KOG1128">
    <property type="taxonomic scope" value="Eukaryota"/>
</dbReference>
<proteinExistence type="predicted"/>
<dbReference type="EMBL" id="DS113593">
    <property type="protein sequence ID" value="EAY00674.1"/>
    <property type="molecule type" value="Genomic_DNA"/>
</dbReference>
<dbReference type="FunCoup" id="A2F366">
    <property type="interactions" value="961"/>
</dbReference>
<keyword evidence="2 3" id="KW-0802">TPR repeat</keyword>
<keyword evidence="1" id="KW-0677">Repeat</keyword>
<dbReference type="Pfam" id="PF04733">
    <property type="entry name" value="Coatomer_E"/>
    <property type="match status" value="1"/>
</dbReference>
<evidence type="ECO:0000256" key="1">
    <source>
        <dbReference type="ARBA" id="ARBA00022737"/>
    </source>
</evidence>
<feature type="repeat" description="TPR" evidence="3">
    <location>
        <begin position="441"/>
        <end position="474"/>
    </location>
</feature>
<dbReference type="OMA" id="KESTQCY"/>
<dbReference type="Proteomes" id="UP000001542">
    <property type="component" value="Unassembled WGS sequence"/>
</dbReference>
<dbReference type="PROSITE" id="PS50005">
    <property type="entry name" value="TPR"/>
    <property type="match status" value="2"/>
</dbReference>